<dbReference type="Pfam" id="PF00296">
    <property type="entry name" value="Bac_luciferase"/>
    <property type="match status" value="1"/>
</dbReference>
<dbReference type="InterPro" id="IPR036661">
    <property type="entry name" value="Luciferase-like_sf"/>
</dbReference>
<evidence type="ECO:0000313" key="9">
    <source>
        <dbReference type="Proteomes" id="UP000633205"/>
    </source>
</evidence>
<dbReference type="PANTHER" id="PTHR30011:SF16">
    <property type="entry name" value="C2H2 FINGER DOMAIN TRANSCRIPTION FACTOR (EUROFUNG)-RELATED"/>
    <property type="match status" value="1"/>
</dbReference>
<accession>A0A916YG69</accession>
<feature type="binding site" evidence="6">
    <location>
        <position position="52"/>
    </location>
    <ligand>
        <name>FMN</name>
        <dbReference type="ChEBI" id="CHEBI:58210"/>
    </ligand>
</feature>
<dbReference type="PIRSF" id="PIRSF000337">
    <property type="entry name" value="NTA_MOA"/>
    <property type="match status" value="1"/>
</dbReference>
<reference evidence="8" key="1">
    <citation type="journal article" date="2014" name="Int. J. Syst. Evol. Microbiol.">
        <title>Complete genome sequence of Corynebacterium casei LMG S-19264T (=DSM 44701T), isolated from a smear-ripened cheese.</title>
        <authorList>
            <consortium name="US DOE Joint Genome Institute (JGI-PGF)"/>
            <person name="Walter F."/>
            <person name="Albersmeier A."/>
            <person name="Kalinowski J."/>
            <person name="Ruckert C."/>
        </authorList>
    </citation>
    <scope>NUCLEOTIDE SEQUENCE</scope>
    <source>
        <strain evidence="8">CGMCC 1.15152</strain>
    </source>
</reference>
<sequence>MALTMFMVGFGFHNDAWRRAGSRAEEIGELSLIRDMACSAERARLDAIFFADSYGAKGLRDGSYRGTSVYEPISVMGVLSGHTDKIGMIGTQSTSWNEPYTVARQLASLDVLTGGRIGWNIVTSTRGNENVGREEMPLPELRYRRAMEFVDVVQKLWDTWDSDAVIADRASGRWVDEAKIREINHRGEFFGVEGPLSIRRSPQEWPVLVQAGQSADGIELGSTYADIIYAVQPDRAGAIEFYSMYKEKVRAKGRDPEKVKVLPGIMPVVGETEADAEELSNALADCIVEESGRAMLGRMLEFDLSDLELNEKIPSERFVDGPQHVKRWYLFRDMAQDMTLRELMVHASRSLGHRFVVGTPAQVAESMIDWFDARACDGYNFNPPSIPEGMENMFGLLIPELQNRGYFRDEYVGDTFRERSGLMIADTDVTNVRRRYV</sequence>
<dbReference type="GO" id="GO:0016705">
    <property type="term" value="F:oxidoreductase activity, acting on paired donors, with incorporation or reduction of molecular oxygen"/>
    <property type="evidence" value="ECO:0007669"/>
    <property type="project" value="InterPro"/>
</dbReference>
<dbReference type="InterPro" id="IPR051260">
    <property type="entry name" value="Diverse_substr_monoxygenases"/>
</dbReference>
<reference evidence="8" key="2">
    <citation type="submission" date="2020-09" db="EMBL/GenBank/DDBJ databases">
        <authorList>
            <person name="Sun Q."/>
            <person name="Zhou Y."/>
        </authorList>
    </citation>
    <scope>NUCLEOTIDE SEQUENCE</scope>
    <source>
        <strain evidence="8">CGMCC 1.15152</strain>
    </source>
</reference>
<feature type="binding site" evidence="6">
    <location>
        <position position="143"/>
    </location>
    <ligand>
        <name>FMN</name>
        <dbReference type="ChEBI" id="CHEBI:58210"/>
    </ligand>
</feature>
<feature type="domain" description="Luciferase-like" evidence="7">
    <location>
        <begin position="12"/>
        <end position="373"/>
    </location>
</feature>
<dbReference type="NCBIfam" id="TIGR03860">
    <property type="entry name" value="FMN_nitrolo"/>
    <property type="match status" value="1"/>
</dbReference>
<dbReference type="SUPFAM" id="SSF51679">
    <property type="entry name" value="Bacterial luciferase-like"/>
    <property type="match status" value="1"/>
</dbReference>
<evidence type="ECO:0000256" key="1">
    <source>
        <dbReference type="ARBA" id="ARBA00022630"/>
    </source>
</evidence>
<dbReference type="PANTHER" id="PTHR30011">
    <property type="entry name" value="ALKANESULFONATE MONOOXYGENASE-RELATED"/>
    <property type="match status" value="1"/>
</dbReference>
<feature type="binding site" evidence="6">
    <location>
        <position position="214"/>
    </location>
    <ligand>
        <name>FMN</name>
        <dbReference type="ChEBI" id="CHEBI:58210"/>
    </ligand>
</feature>
<dbReference type="AlphaFoldDB" id="A0A916YG69"/>
<evidence type="ECO:0000256" key="2">
    <source>
        <dbReference type="ARBA" id="ARBA00022643"/>
    </source>
</evidence>
<evidence type="ECO:0000256" key="4">
    <source>
        <dbReference type="ARBA" id="ARBA00023033"/>
    </source>
</evidence>
<evidence type="ECO:0000259" key="7">
    <source>
        <dbReference type="Pfam" id="PF00296"/>
    </source>
</evidence>
<keyword evidence="1 6" id="KW-0285">Flavoprotein</keyword>
<proteinExistence type="inferred from homology"/>
<dbReference type="InterPro" id="IPR016215">
    <property type="entry name" value="NTA_MOA"/>
</dbReference>
<keyword evidence="3" id="KW-0560">Oxidoreductase</keyword>
<evidence type="ECO:0000256" key="6">
    <source>
        <dbReference type="PIRSR" id="PIRSR000337-1"/>
    </source>
</evidence>
<dbReference type="EMBL" id="BMHO01000002">
    <property type="protein sequence ID" value="GGD44120.1"/>
    <property type="molecule type" value="Genomic_DNA"/>
</dbReference>
<evidence type="ECO:0000256" key="3">
    <source>
        <dbReference type="ARBA" id="ARBA00023002"/>
    </source>
</evidence>
<feature type="binding site" evidence="6">
    <location>
        <position position="91"/>
    </location>
    <ligand>
        <name>FMN</name>
        <dbReference type="ChEBI" id="CHEBI:58210"/>
    </ligand>
</feature>
<evidence type="ECO:0000256" key="5">
    <source>
        <dbReference type="ARBA" id="ARBA00033748"/>
    </source>
</evidence>
<keyword evidence="2 6" id="KW-0288">FMN</keyword>
<comment type="caution">
    <text evidence="8">The sequence shown here is derived from an EMBL/GenBank/DDBJ whole genome shotgun (WGS) entry which is preliminary data.</text>
</comment>
<gene>
    <name evidence="8" type="primary">yxeK</name>
    <name evidence="8" type="ORF">GCM10010915_26610</name>
</gene>
<organism evidence="8 9">
    <name type="scientific">Microbacterium faecale</name>
    <dbReference type="NCBI Taxonomy" id="1804630"/>
    <lineage>
        <taxon>Bacteria</taxon>
        <taxon>Bacillati</taxon>
        <taxon>Actinomycetota</taxon>
        <taxon>Actinomycetes</taxon>
        <taxon>Micrococcales</taxon>
        <taxon>Microbacteriaceae</taxon>
        <taxon>Microbacterium</taxon>
    </lineage>
</organism>
<dbReference type="GO" id="GO:0004497">
    <property type="term" value="F:monooxygenase activity"/>
    <property type="evidence" value="ECO:0007669"/>
    <property type="project" value="UniProtKB-KW"/>
</dbReference>
<evidence type="ECO:0000313" key="8">
    <source>
        <dbReference type="EMBL" id="GGD44120.1"/>
    </source>
</evidence>
<dbReference type="InterPro" id="IPR011251">
    <property type="entry name" value="Luciferase-like_dom"/>
</dbReference>
<dbReference type="Gene3D" id="3.20.20.30">
    <property type="entry name" value="Luciferase-like domain"/>
    <property type="match status" value="1"/>
</dbReference>
<keyword evidence="4 8" id="KW-0503">Monooxygenase</keyword>
<protein>
    <submittedName>
        <fullName evidence="8">Monooxygenase YxeK</fullName>
    </submittedName>
</protein>
<keyword evidence="9" id="KW-1185">Reference proteome</keyword>
<name>A0A916YG69_9MICO</name>
<dbReference type="Proteomes" id="UP000633205">
    <property type="component" value="Unassembled WGS sequence"/>
</dbReference>
<comment type="similarity">
    <text evidence="5">Belongs to the NtaA/SnaA/DszA monooxygenase family.</text>
</comment>
<dbReference type="CDD" id="cd01095">
    <property type="entry name" value="Nitrilotriacetate_monoxgenase"/>
    <property type="match status" value="1"/>
</dbReference>